<name>A0A133KAK6_HEYCO</name>
<proteinExistence type="predicted"/>
<dbReference type="GO" id="GO:0008641">
    <property type="term" value="F:ubiquitin-like modifier activating enzyme activity"/>
    <property type="evidence" value="ECO:0007669"/>
    <property type="project" value="InterPro"/>
</dbReference>
<comment type="caution">
    <text evidence="1">The sequence shown here is derived from an EMBL/GenBank/DDBJ whole genome shotgun (WGS) entry which is preliminary data.</text>
</comment>
<dbReference type="InterPro" id="IPR035985">
    <property type="entry name" value="Ubiquitin-activating_enz"/>
</dbReference>
<accession>A0A133KAK6</accession>
<evidence type="ECO:0000313" key="2">
    <source>
        <dbReference type="Proteomes" id="UP000070376"/>
    </source>
</evidence>
<organism evidence="1 2">
    <name type="scientific">Heyndrickxia coagulans</name>
    <name type="common">Weizmannia coagulans</name>
    <dbReference type="NCBI Taxonomy" id="1398"/>
    <lineage>
        <taxon>Bacteria</taxon>
        <taxon>Bacillati</taxon>
        <taxon>Bacillota</taxon>
        <taxon>Bacilli</taxon>
        <taxon>Bacillales</taxon>
        <taxon>Bacillaceae</taxon>
        <taxon>Heyndrickxia</taxon>
    </lineage>
</organism>
<dbReference type="AlphaFoldDB" id="A0A133KAK6"/>
<protein>
    <submittedName>
        <fullName evidence="1">Uncharacterized protein</fullName>
    </submittedName>
</protein>
<sequence length="236" mass="27582">MNLLFRTVDTLPYFTGTFTLEEICKRSNRDRENLKEVIKLLKELNLLKIHKENKPKLFIMNDGHSQSVLLQNLIIKRNKLSCCNIQVGKIEQYLENMYTQPPSLILSISFLYNKKFIKAVEKISIENKISFLNVSLFGNINFVGPLLSFEDGPCSECLDKSSILKNDKYQEVLGDSYMGLSEMIINEVIRFLRYKTYVNSFNRIIKIDFSDLNIEKFKVYKLPNCSRCQYKQGMLQ</sequence>
<dbReference type="Proteomes" id="UP000070376">
    <property type="component" value="Unassembled WGS sequence"/>
</dbReference>
<dbReference type="EMBL" id="LRPN01000193">
    <property type="protein sequence ID" value="KWZ76603.1"/>
    <property type="molecule type" value="Genomic_DNA"/>
</dbReference>
<reference evidence="2" key="1">
    <citation type="submission" date="2016-01" db="EMBL/GenBank/DDBJ databases">
        <authorList>
            <person name="Mitreva M."/>
            <person name="Pepin K.H."/>
            <person name="Mihindukulasuriya K.A."/>
            <person name="Fulton R."/>
            <person name="Fronick C."/>
            <person name="O'Laughlin M."/>
            <person name="Miner T."/>
            <person name="Herter B."/>
            <person name="Rosa B.A."/>
            <person name="Cordes M."/>
            <person name="Tomlinson C."/>
            <person name="Wollam A."/>
            <person name="Palsikar V.B."/>
            <person name="Mardis E.R."/>
            <person name="Wilson R.K."/>
        </authorList>
    </citation>
    <scope>NUCLEOTIDE SEQUENCE [LARGE SCALE GENOMIC DNA]</scope>
    <source>
        <strain evidence="2">GED7749B</strain>
    </source>
</reference>
<evidence type="ECO:0000313" key="1">
    <source>
        <dbReference type="EMBL" id="KWZ76603.1"/>
    </source>
</evidence>
<dbReference type="SUPFAM" id="SSF69572">
    <property type="entry name" value="Activating enzymes of the ubiquitin-like proteins"/>
    <property type="match status" value="1"/>
</dbReference>
<dbReference type="PATRIC" id="fig|1398.22.peg.3726"/>
<dbReference type="Gene3D" id="3.40.50.720">
    <property type="entry name" value="NAD(P)-binding Rossmann-like Domain"/>
    <property type="match status" value="1"/>
</dbReference>
<gene>
    <name evidence="1" type="ORF">HMPREF3213_03723</name>
</gene>